<proteinExistence type="predicted"/>
<reference evidence="3" key="1">
    <citation type="journal article" date="2019" name="Int. J. Syst. Evol. Microbiol.">
        <title>The Global Catalogue of Microorganisms (GCM) 10K type strain sequencing project: providing services to taxonomists for standard genome sequencing and annotation.</title>
        <authorList>
            <consortium name="The Broad Institute Genomics Platform"/>
            <consortium name="The Broad Institute Genome Sequencing Center for Infectious Disease"/>
            <person name="Wu L."/>
            <person name="Ma J."/>
        </authorList>
    </citation>
    <scope>NUCLEOTIDE SEQUENCE [LARGE SCALE GENOMIC DNA]</scope>
    <source>
        <strain evidence="3">TISTR 1827</strain>
    </source>
</reference>
<feature type="transmembrane region" description="Helical" evidence="1">
    <location>
        <begin position="92"/>
        <end position="109"/>
    </location>
</feature>
<dbReference type="EMBL" id="JBHUMY010000043">
    <property type="protein sequence ID" value="MFD2663652.1"/>
    <property type="molecule type" value="Genomic_DNA"/>
</dbReference>
<evidence type="ECO:0000313" key="3">
    <source>
        <dbReference type="Proteomes" id="UP001597493"/>
    </source>
</evidence>
<keyword evidence="1" id="KW-0812">Transmembrane</keyword>
<sequence length="158" mass="17748">MGCWDDFFLFTNYYGNISTALNIIFNIVGWIALIIGVIGMMIETSRVLKNEAFSYWGVSLAFIIPLVLLHFYQINFINNLIVINIIKSLNVILFLIGSGIFLYGISFFFKNSTDPENEPKKKSQSKKGKIETVVTISIALISIVTAIIQLTTELIKIG</sequence>
<dbReference type="RefSeq" id="WP_379280108.1">
    <property type="nucleotide sequence ID" value="NZ_JBHUGT010000022.1"/>
</dbReference>
<keyword evidence="3" id="KW-1185">Reference proteome</keyword>
<feature type="transmembrane region" description="Helical" evidence="1">
    <location>
        <begin position="20"/>
        <end position="41"/>
    </location>
</feature>
<evidence type="ECO:0000256" key="1">
    <source>
        <dbReference type="SAM" id="Phobius"/>
    </source>
</evidence>
<feature type="transmembrane region" description="Helical" evidence="1">
    <location>
        <begin position="53"/>
        <end position="72"/>
    </location>
</feature>
<feature type="transmembrane region" description="Helical" evidence="1">
    <location>
        <begin position="130"/>
        <end position="150"/>
    </location>
</feature>
<dbReference type="Proteomes" id="UP001597493">
    <property type="component" value="Unassembled WGS sequence"/>
</dbReference>
<organism evidence="2 3">
    <name type="scientific">Paenibacillus thailandensis</name>
    <dbReference type="NCBI Taxonomy" id="393250"/>
    <lineage>
        <taxon>Bacteria</taxon>
        <taxon>Bacillati</taxon>
        <taxon>Bacillota</taxon>
        <taxon>Bacilli</taxon>
        <taxon>Bacillales</taxon>
        <taxon>Paenibacillaceae</taxon>
        <taxon>Paenibacillus</taxon>
    </lineage>
</organism>
<keyword evidence="1" id="KW-1133">Transmembrane helix</keyword>
<keyword evidence="1" id="KW-0472">Membrane</keyword>
<gene>
    <name evidence="2" type="ORF">ACFSW5_25760</name>
</gene>
<name>A0ABW5R5A3_9BACL</name>
<accession>A0ABW5R5A3</accession>
<comment type="caution">
    <text evidence="2">The sequence shown here is derived from an EMBL/GenBank/DDBJ whole genome shotgun (WGS) entry which is preliminary data.</text>
</comment>
<protein>
    <submittedName>
        <fullName evidence="2">Uncharacterized protein</fullName>
    </submittedName>
</protein>
<evidence type="ECO:0000313" key="2">
    <source>
        <dbReference type="EMBL" id="MFD2663652.1"/>
    </source>
</evidence>